<accession>A0A2R6X9C8</accession>
<organism evidence="1 2">
    <name type="scientific">Marchantia polymorpha</name>
    <name type="common">Common liverwort</name>
    <name type="synonym">Marchantia aquatica</name>
    <dbReference type="NCBI Taxonomy" id="3197"/>
    <lineage>
        <taxon>Eukaryota</taxon>
        <taxon>Viridiplantae</taxon>
        <taxon>Streptophyta</taxon>
        <taxon>Embryophyta</taxon>
        <taxon>Marchantiophyta</taxon>
        <taxon>Marchantiopsida</taxon>
        <taxon>Marchantiidae</taxon>
        <taxon>Marchantiales</taxon>
        <taxon>Marchantiaceae</taxon>
        <taxon>Marchantia</taxon>
    </lineage>
</organism>
<evidence type="ECO:0000313" key="1">
    <source>
        <dbReference type="EMBL" id="PTQ42689.1"/>
    </source>
</evidence>
<sequence length="67" mass="7573">MQSWTVKAHMNREARKSLPSRGLDILAGSIRNIIVMERISSLVRGSSLLSCSLLWSSLVLHKLFQFC</sequence>
<protein>
    <submittedName>
        <fullName evidence="1">Uncharacterized protein</fullName>
    </submittedName>
</protein>
<gene>
    <name evidence="1" type="ORF">MARPO_0028s0015</name>
</gene>
<dbReference type="EMBL" id="KZ772700">
    <property type="protein sequence ID" value="PTQ42689.1"/>
    <property type="molecule type" value="Genomic_DNA"/>
</dbReference>
<keyword evidence="2" id="KW-1185">Reference proteome</keyword>
<dbReference type="Proteomes" id="UP000244005">
    <property type="component" value="Unassembled WGS sequence"/>
</dbReference>
<evidence type="ECO:0000313" key="2">
    <source>
        <dbReference type="Proteomes" id="UP000244005"/>
    </source>
</evidence>
<proteinExistence type="predicted"/>
<dbReference type="Gramene" id="Mp2g01370.1">
    <property type="protein sequence ID" value="Mp2g01370.1.cds"/>
    <property type="gene ID" value="Mp2g01370"/>
</dbReference>
<dbReference type="AlphaFoldDB" id="A0A2R6X9C8"/>
<name>A0A2R6X9C8_MARPO</name>
<reference evidence="2" key="1">
    <citation type="journal article" date="2017" name="Cell">
        <title>Insights into land plant evolution garnered from the Marchantia polymorpha genome.</title>
        <authorList>
            <person name="Bowman J.L."/>
            <person name="Kohchi T."/>
            <person name="Yamato K.T."/>
            <person name="Jenkins J."/>
            <person name="Shu S."/>
            <person name="Ishizaki K."/>
            <person name="Yamaoka S."/>
            <person name="Nishihama R."/>
            <person name="Nakamura Y."/>
            <person name="Berger F."/>
            <person name="Adam C."/>
            <person name="Aki S.S."/>
            <person name="Althoff F."/>
            <person name="Araki T."/>
            <person name="Arteaga-Vazquez M.A."/>
            <person name="Balasubrmanian S."/>
            <person name="Barry K."/>
            <person name="Bauer D."/>
            <person name="Boehm C.R."/>
            <person name="Briginshaw L."/>
            <person name="Caballero-Perez J."/>
            <person name="Catarino B."/>
            <person name="Chen F."/>
            <person name="Chiyoda S."/>
            <person name="Chovatia M."/>
            <person name="Davies K.M."/>
            <person name="Delmans M."/>
            <person name="Demura T."/>
            <person name="Dierschke T."/>
            <person name="Dolan L."/>
            <person name="Dorantes-Acosta A.E."/>
            <person name="Eklund D.M."/>
            <person name="Florent S.N."/>
            <person name="Flores-Sandoval E."/>
            <person name="Fujiyama A."/>
            <person name="Fukuzawa H."/>
            <person name="Galik B."/>
            <person name="Grimanelli D."/>
            <person name="Grimwood J."/>
            <person name="Grossniklaus U."/>
            <person name="Hamada T."/>
            <person name="Haseloff J."/>
            <person name="Hetherington A.J."/>
            <person name="Higo A."/>
            <person name="Hirakawa Y."/>
            <person name="Hundley H.N."/>
            <person name="Ikeda Y."/>
            <person name="Inoue K."/>
            <person name="Inoue S.I."/>
            <person name="Ishida S."/>
            <person name="Jia Q."/>
            <person name="Kakita M."/>
            <person name="Kanazawa T."/>
            <person name="Kawai Y."/>
            <person name="Kawashima T."/>
            <person name="Kennedy M."/>
            <person name="Kinose K."/>
            <person name="Kinoshita T."/>
            <person name="Kohara Y."/>
            <person name="Koide E."/>
            <person name="Komatsu K."/>
            <person name="Kopischke S."/>
            <person name="Kubo M."/>
            <person name="Kyozuka J."/>
            <person name="Lagercrantz U."/>
            <person name="Lin S.S."/>
            <person name="Lindquist E."/>
            <person name="Lipzen A.M."/>
            <person name="Lu C.W."/>
            <person name="De Luna E."/>
            <person name="Martienssen R.A."/>
            <person name="Minamino N."/>
            <person name="Mizutani M."/>
            <person name="Mizutani M."/>
            <person name="Mochizuki N."/>
            <person name="Monte I."/>
            <person name="Mosher R."/>
            <person name="Nagasaki H."/>
            <person name="Nakagami H."/>
            <person name="Naramoto S."/>
            <person name="Nishitani K."/>
            <person name="Ohtani M."/>
            <person name="Okamoto T."/>
            <person name="Okumura M."/>
            <person name="Phillips J."/>
            <person name="Pollak B."/>
            <person name="Reinders A."/>
            <person name="Rovekamp M."/>
            <person name="Sano R."/>
            <person name="Sawa S."/>
            <person name="Schmid M.W."/>
            <person name="Shirakawa M."/>
            <person name="Solano R."/>
            <person name="Spunde A."/>
            <person name="Suetsugu N."/>
            <person name="Sugano S."/>
            <person name="Sugiyama A."/>
            <person name="Sun R."/>
            <person name="Suzuki Y."/>
            <person name="Takenaka M."/>
            <person name="Takezawa D."/>
            <person name="Tomogane H."/>
            <person name="Tsuzuki M."/>
            <person name="Ueda T."/>
            <person name="Umeda M."/>
            <person name="Ward J.M."/>
            <person name="Watanabe Y."/>
            <person name="Yazaki K."/>
            <person name="Yokoyama R."/>
            <person name="Yoshitake Y."/>
            <person name="Yotsui I."/>
            <person name="Zachgo S."/>
            <person name="Schmutz J."/>
        </authorList>
    </citation>
    <scope>NUCLEOTIDE SEQUENCE [LARGE SCALE GENOMIC DNA]</scope>
    <source>
        <strain evidence="2">Tak-1</strain>
    </source>
</reference>